<dbReference type="KEGG" id="ebm:SG0102_12870"/>
<gene>
    <name evidence="2" type="ORF">SG0102_12870</name>
</gene>
<dbReference type="OrthoDB" id="361440at2"/>
<dbReference type="RefSeq" id="WP_125119226.1">
    <property type="nucleotide sequence ID" value="NZ_AP019309.1"/>
</dbReference>
<reference evidence="2 3" key="1">
    <citation type="submission" date="2018-11" db="EMBL/GenBank/DDBJ databases">
        <title>Novel Erysipelotrichaceae bacterium isolated from small intestine of a swine.</title>
        <authorList>
            <person name="Kim J.S."/>
            <person name="Choe H."/>
            <person name="Lee Y.R."/>
            <person name="Kim K.M."/>
            <person name="Park D.S."/>
        </authorList>
    </citation>
    <scope>NUCLEOTIDE SEQUENCE [LARGE SCALE GENOMIC DNA]</scope>
    <source>
        <strain evidence="2 3">SG0102</strain>
    </source>
</reference>
<dbReference type="InterPro" id="IPR035093">
    <property type="entry name" value="RelE/ParE_toxin_dom_sf"/>
</dbReference>
<dbReference type="Pfam" id="PF05016">
    <property type="entry name" value="ParE_toxin"/>
    <property type="match status" value="1"/>
</dbReference>
<protein>
    <submittedName>
        <fullName evidence="2">Translation repressor RelE</fullName>
    </submittedName>
</protein>
<evidence type="ECO:0000313" key="3">
    <source>
        <dbReference type="Proteomes" id="UP000268059"/>
    </source>
</evidence>
<dbReference type="NCBIfam" id="TIGR02385">
    <property type="entry name" value="RelE_StbE"/>
    <property type="match status" value="1"/>
</dbReference>
<keyword evidence="3" id="KW-1185">Reference proteome</keyword>
<dbReference type="InterPro" id="IPR007712">
    <property type="entry name" value="RelE/ParE_toxin"/>
</dbReference>
<name>A0A3G9JMW9_9FIRM</name>
<dbReference type="Proteomes" id="UP000268059">
    <property type="component" value="Chromosome"/>
</dbReference>
<dbReference type="EMBL" id="AP019309">
    <property type="protein sequence ID" value="BBH26353.1"/>
    <property type="molecule type" value="Genomic_DNA"/>
</dbReference>
<evidence type="ECO:0000256" key="1">
    <source>
        <dbReference type="ARBA" id="ARBA00022649"/>
    </source>
</evidence>
<dbReference type="Gene3D" id="3.30.2310.20">
    <property type="entry name" value="RelE-like"/>
    <property type="match status" value="1"/>
</dbReference>
<dbReference type="InParanoid" id="A0A3G9JMW9"/>
<dbReference type="SUPFAM" id="SSF143011">
    <property type="entry name" value="RelE-like"/>
    <property type="match status" value="1"/>
</dbReference>
<proteinExistence type="predicted"/>
<organism evidence="2 3">
    <name type="scientific">Intestinibaculum porci</name>
    <dbReference type="NCBI Taxonomy" id="2487118"/>
    <lineage>
        <taxon>Bacteria</taxon>
        <taxon>Bacillati</taxon>
        <taxon>Bacillota</taxon>
        <taxon>Erysipelotrichia</taxon>
        <taxon>Erysipelotrichales</taxon>
        <taxon>Erysipelotrichaceae</taxon>
        <taxon>Intestinibaculum</taxon>
    </lineage>
</organism>
<keyword evidence="1" id="KW-1277">Toxin-antitoxin system</keyword>
<sequence>MDNYKIIVSEAYQKDLKGILRYITHNLDAPCIADELLNDTENTILGLFSMPQRYERVDDPYLKCKDFRKCLVKNYIIFYKVHKENKTIVIHRILHARQKWLDIL</sequence>
<accession>A0A3G9JMW9</accession>
<evidence type="ECO:0000313" key="2">
    <source>
        <dbReference type="EMBL" id="BBH26353.1"/>
    </source>
</evidence>
<dbReference type="AlphaFoldDB" id="A0A3G9JMW9"/>